<sequence>MKVLGADIGFGYTKATDGRQFQVFKSVVGEATEVQFTDVLLPGASQHPRHIEYGGQGYFVGELAETQSRGRGFTLDQNQFLIQYAKTLALTALAPYADDGDPVRLVTGLPINFFRRYKDSLTTLLQARHQITLIMPNGERKDKNLLIDRVRVIPQPFGSMFNLMLNDFGKPSSQRFLTEKIGIIDIGFRTADYTISEKTKFSERGSLSSDSGISAAYTAIAHLLQEKSGVTIELYRLYEAVTRGNIKIKGKRYDLTGYVQQAFQQLAVRISTEVNRLWADDWDIDAIVITGGGGAALAPLLAPLLEGEVLPMPADVDARLNNVSGYWKYGQHLWPAA</sequence>
<dbReference type="Gene3D" id="3.30.420.40">
    <property type="match status" value="2"/>
</dbReference>
<keyword evidence="4" id="KW-1185">Reference proteome</keyword>
<dbReference type="InterPro" id="IPR043129">
    <property type="entry name" value="ATPase_NBD"/>
</dbReference>
<dbReference type="SUPFAM" id="SSF53067">
    <property type="entry name" value="Actin-like ATPase domain"/>
    <property type="match status" value="2"/>
</dbReference>
<evidence type="ECO:0000259" key="1">
    <source>
        <dbReference type="Pfam" id="PF17989"/>
    </source>
</evidence>
<organism evidence="3 4">
    <name type="scientific">Stenotrophobium rhamnosiphilum</name>
    <dbReference type="NCBI Taxonomy" id="2029166"/>
    <lineage>
        <taxon>Bacteria</taxon>
        <taxon>Pseudomonadati</taxon>
        <taxon>Pseudomonadota</taxon>
        <taxon>Gammaproteobacteria</taxon>
        <taxon>Nevskiales</taxon>
        <taxon>Nevskiaceae</taxon>
        <taxon>Stenotrophobium</taxon>
    </lineage>
</organism>
<dbReference type="RefSeq" id="WP_107941315.1">
    <property type="nucleotide sequence ID" value="NZ_QANS01000006.1"/>
</dbReference>
<evidence type="ECO:0000259" key="2">
    <source>
        <dbReference type="Pfam" id="PF21522"/>
    </source>
</evidence>
<accession>A0A2T5MCS7</accession>
<feature type="domain" description="Actin-like protein N-terminal" evidence="1">
    <location>
        <begin position="5"/>
        <end position="158"/>
    </location>
</feature>
<dbReference type="InterPro" id="IPR049067">
    <property type="entry name" value="MreB-like_C"/>
</dbReference>
<dbReference type="InterPro" id="IPR040607">
    <property type="entry name" value="ALP_N"/>
</dbReference>
<dbReference type="Pfam" id="PF17989">
    <property type="entry name" value="ALP_N"/>
    <property type="match status" value="1"/>
</dbReference>
<comment type="caution">
    <text evidence="3">The sequence shown here is derived from an EMBL/GenBank/DDBJ whole genome shotgun (WGS) entry which is preliminary data.</text>
</comment>
<evidence type="ECO:0000313" key="4">
    <source>
        <dbReference type="Proteomes" id="UP000244248"/>
    </source>
</evidence>
<protein>
    <submittedName>
        <fullName evidence="3">Uncharacterized protein</fullName>
    </submittedName>
</protein>
<reference evidence="3 4" key="1">
    <citation type="submission" date="2018-04" db="EMBL/GenBank/DDBJ databases">
        <title>Novel species isolated from glacier.</title>
        <authorList>
            <person name="Liu Q."/>
            <person name="Xin Y.-H."/>
        </authorList>
    </citation>
    <scope>NUCLEOTIDE SEQUENCE [LARGE SCALE GENOMIC DNA]</scope>
    <source>
        <strain evidence="3 4">GT1R17</strain>
    </source>
</reference>
<dbReference type="OrthoDB" id="143284at2"/>
<evidence type="ECO:0000313" key="3">
    <source>
        <dbReference type="EMBL" id="PTU30370.1"/>
    </source>
</evidence>
<dbReference type="EMBL" id="QANS01000006">
    <property type="protein sequence ID" value="PTU30370.1"/>
    <property type="molecule type" value="Genomic_DNA"/>
</dbReference>
<dbReference type="Pfam" id="PF21522">
    <property type="entry name" value="MreB-like_C"/>
    <property type="match status" value="1"/>
</dbReference>
<feature type="domain" description="Actin homologue MreB-like C-terminal" evidence="2">
    <location>
        <begin position="183"/>
        <end position="297"/>
    </location>
</feature>
<gene>
    <name evidence="3" type="ORF">CJD38_15630</name>
</gene>
<dbReference type="CDD" id="cd24025">
    <property type="entry name" value="ASKHA_NBD_ParM_pCBH-like"/>
    <property type="match status" value="1"/>
</dbReference>
<proteinExistence type="predicted"/>
<dbReference type="Proteomes" id="UP000244248">
    <property type="component" value="Unassembled WGS sequence"/>
</dbReference>
<dbReference type="AlphaFoldDB" id="A0A2T5MCS7"/>
<name>A0A2T5MCS7_9GAMM</name>